<accession>A0A0N8NW69</accession>
<organism evidence="2 3">
    <name type="scientific">Pseudomonas fluorescens</name>
    <dbReference type="NCBI Taxonomy" id="294"/>
    <lineage>
        <taxon>Bacteria</taxon>
        <taxon>Pseudomonadati</taxon>
        <taxon>Pseudomonadota</taxon>
        <taxon>Gammaproteobacteria</taxon>
        <taxon>Pseudomonadales</taxon>
        <taxon>Pseudomonadaceae</taxon>
        <taxon>Pseudomonas</taxon>
    </lineage>
</organism>
<comment type="caution">
    <text evidence="2">The sequence shown here is derived from an EMBL/GenBank/DDBJ whole genome shotgun (WGS) entry which is preliminary data.</text>
</comment>
<name>A0A0N8NW69_PSEFL</name>
<dbReference type="InterPro" id="IPR018968">
    <property type="entry name" value="Phasin"/>
</dbReference>
<feature type="domain" description="Phasin" evidence="1">
    <location>
        <begin position="7"/>
        <end position="107"/>
    </location>
</feature>
<dbReference type="OrthoDB" id="5298576at2"/>
<dbReference type="AlphaFoldDB" id="A0A0N8NW69"/>
<reference evidence="2 3" key="1">
    <citation type="submission" date="2015-09" db="EMBL/GenBank/DDBJ databases">
        <authorList>
            <consortium name="Swine Surveillance"/>
        </authorList>
    </citation>
    <scope>NUCLEOTIDE SEQUENCE [LARGE SCALE GENOMIC DNA]</scope>
    <source>
        <strain evidence="2 3">S613</strain>
    </source>
</reference>
<dbReference type="Pfam" id="PF09361">
    <property type="entry name" value="Phasin_2"/>
    <property type="match status" value="1"/>
</dbReference>
<dbReference type="NCBIfam" id="TIGR01841">
    <property type="entry name" value="phasin"/>
    <property type="match status" value="1"/>
</dbReference>
<dbReference type="PATRIC" id="fig|294.162.peg.4530"/>
<evidence type="ECO:0000313" key="3">
    <source>
        <dbReference type="Proteomes" id="UP000050349"/>
    </source>
</evidence>
<gene>
    <name evidence="2" type="ORF">AN403_1482</name>
</gene>
<dbReference type="Proteomes" id="UP000050349">
    <property type="component" value="Unassembled WGS sequence"/>
</dbReference>
<dbReference type="EMBL" id="LJXB01000087">
    <property type="protein sequence ID" value="KPU56569.1"/>
    <property type="molecule type" value="Genomic_DNA"/>
</dbReference>
<proteinExistence type="predicted"/>
<protein>
    <submittedName>
        <fullName evidence="2">Phasin family domain protein</fullName>
    </submittedName>
</protein>
<dbReference type="InterPro" id="IPR010127">
    <property type="entry name" value="Phasin_subfam-1"/>
</dbReference>
<evidence type="ECO:0000259" key="1">
    <source>
        <dbReference type="Pfam" id="PF09361"/>
    </source>
</evidence>
<sequence>MSFFDSEKLQNTQKANLDALQQISGKVFETFGKFSQLQLKALQASTDEHFEGLHKLLSVRDPQSFTRLQASLVQPTAQAERLQAFNREVYELISGTQSEIVKLAERQLEAGSQQAQEWVDAISKNAPAGSESVVTAFKSAMGNATSVYEIAQKTAKQTADIVESGIAAATNIAGQANRDAGKAGGNK</sequence>
<evidence type="ECO:0000313" key="2">
    <source>
        <dbReference type="EMBL" id="KPU56569.1"/>
    </source>
</evidence>